<evidence type="ECO:0000256" key="7">
    <source>
        <dbReference type="ARBA" id="ARBA00023136"/>
    </source>
</evidence>
<dbReference type="GO" id="GO:0015562">
    <property type="term" value="F:efflux transmembrane transporter activity"/>
    <property type="evidence" value="ECO:0007669"/>
    <property type="project" value="InterPro"/>
</dbReference>
<dbReference type="GO" id="GO:0042910">
    <property type="term" value="F:xenobiotic transmembrane transporter activity"/>
    <property type="evidence" value="ECO:0007669"/>
    <property type="project" value="TreeGrafter"/>
</dbReference>
<feature type="transmembrane region" description="Helical" evidence="8">
    <location>
        <begin position="937"/>
        <end position="960"/>
    </location>
</feature>
<evidence type="ECO:0000256" key="5">
    <source>
        <dbReference type="ARBA" id="ARBA00022692"/>
    </source>
</evidence>
<evidence type="ECO:0000256" key="4">
    <source>
        <dbReference type="ARBA" id="ARBA00022475"/>
    </source>
</evidence>
<dbReference type="GO" id="GO:0008324">
    <property type="term" value="F:monoatomic cation transmembrane transporter activity"/>
    <property type="evidence" value="ECO:0007669"/>
    <property type="project" value="InterPro"/>
</dbReference>
<evidence type="ECO:0000313" key="11">
    <source>
        <dbReference type="Proteomes" id="UP000184240"/>
    </source>
</evidence>
<dbReference type="Proteomes" id="UP000290037">
    <property type="component" value="Unassembled WGS sequence"/>
</dbReference>
<dbReference type="Proteomes" id="UP000184240">
    <property type="component" value="Unassembled WGS sequence"/>
</dbReference>
<organism evidence="10 11">
    <name type="scientific">Leeuwenhoekiella palythoae</name>
    <dbReference type="NCBI Taxonomy" id="573501"/>
    <lineage>
        <taxon>Bacteria</taxon>
        <taxon>Pseudomonadati</taxon>
        <taxon>Bacteroidota</taxon>
        <taxon>Flavobacteriia</taxon>
        <taxon>Flavobacteriales</taxon>
        <taxon>Flavobacteriaceae</taxon>
        <taxon>Leeuwenhoekiella</taxon>
    </lineage>
</organism>
<comment type="subcellular location">
    <subcellularLocation>
        <location evidence="1">Cell membrane</location>
        <topology evidence="1">Multi-pass membrane protein</topology>
    </subcellularLocation>
</comment>
<comment type="similarity">
    <text evidence="2">Belongs to the resistance-nodulation-cell division (RND) (TC 2.A.6) family.</text>
</comment>
<keyword evidence="12" id="KW-1185">Reference proteome</keyword>
<dbReference type="EMBL" id="QOVN01000013">
    <property type="protein sequence ID" value="RXG26683.1"/>
    <property type="molecule type" value="Genomic_DNA"/>
</dbReference>
<evidence type="ECO:0000256" key="6">
    <source>
        <dbReference type="ARBA" id="ARBA00022989"/>
    </source>
</evidence>
<dbReference type="SUPFAM" id="SSF82693">
    <property type="entry name" value="Multidrug efflux transporter AcrB pore domain, PN1, PN2, PC1 and PC2 subdomains"/>
    <property type="match status" value="3"/>
</dbReference>
<dbReference type="InterPro" id="IPR004763">
    <property type="entry name" value="CusA-like"/>
</dbReference>
<keyword evidence="6 8" id="KW-1133">Transmembrane helix</keyword>
<dbReference type="PANTHER" id="PTHR32063">
    <property type="match status" value="1"/>
</dbReference>
<proteinExistence type="inferred from homology"/>
<dbReference type="Gene3D" id="3.30.70.1440">
    <property type="entry name" value="Multidrug efflux transporter AcrB pore domain"/>
    <property type="match status" value="1"/>
</dbReference>
<evidence type="ECO:0000313" key="9">
    <source>
        <dbReference type="EMBL" id="RXG26683.1"/>
    </source>
</evidence>
<reference evidence="9 12" key="3">
    <citation type="submission" date="2018-07" db="EMBL/GenBank/DDBJ databases">
        <title>Leeuwenhoekiella genomics.</title>
        <authorList>
            <person name="Tahon G."/>
            <person name="Willems A."/>
        </authorList>
    </citation>
    <scope>NUCLEOTIDE SEQUENCE [LARGE SCALE GENOMIC DNA]</scope>
    <source>
        <strain evidence="9 12">LMG 24856</strain>
    </source>
</reference>
<keyword evidence="7 8" id="KW-0472">Membrane</keyword>
<dbReference type="STRING" id="573501.SAMN04487999_3446"/>
<evidence type="ECO:0000256" key="8">
    <source>
        <dbReference type="SAM" id="Phobius"/>
    </source>
</evidence>
<evidence type="ECO:0000256" key="2">
    <source>
        <dbReference type="ARBA" id="ARBA00010942"/>
    </source>
</evidence>
<dbReference type="Pfam" id="PF00873">
    <property type="entry name" value="ACR_tran"/>
    <property type="match status" value="1"/>
</dbReference>
<protein>
    <submittedName>
        <fullName evidence="10">Cobalt-zinc-cadmium resistance protein CzcA</fullName>
    </submittedName>
</protein>
<dbReference type="Gene3D" id="3.30.70.1320">
    <property type="entry name" value="Multidrug efflux transporter AcrB pore domain like"/>
    <property type="match status" value="1"/>
</dbReference>
<feature type="transmembrane region" description="Helical" evidence="8">
    <location>
        <begin position="345"/>
        <end position="363"/>
    </location>
</feature>
<dbReference type="InterPro" id="IPR001036">
    <property type="entry name" value="Acrflvin-R"/>
</dbReference>
<keyword evidence="3" id="KW-0813">Transport</keyword>
<evidence type="ECO:0000256" key="1">
    <source>
        <dbReference type="ARBA" id="ARBA00004651"/>
    </source>
</evidence>
<dbReference type="Gene3D" id="1.20.1640.10">
    <property type="entry name" value="Multidrug efflux transporter AcrB transmembrane domain"/>
    <property type="match status" value="2"/>
</dbReference>
<dbReference type="InterPro" id="IPR027463">
    <property type="entry name" value="AcrB_DN_DC_subdom"/>
</dbReference>
<feature type="transmembrane region" description="Helical" evidence="8">
    <location>
        <begin position="913"/>
        <end position="931"/>
    </location>
</feature>
<dbReference type="GO" id="GO:0005886">
    <property type="term" value="C:plasma membrane"/>
    <property type="evidence" value="ECO:0007669"/>
    <property type="project" value="UniProtKB-SubCell"/>
</dbReference>
<dbReference type="Gene3D" id="3.30.2090.10">
    <property type="entry name" value="Multidrug efflux transporter AcrB TolC docking domain, DN and DC subdomains"/>
    <property type="match status" value="2"/>
</dbReference>
<evidence type="ECO:0000313" key="12">
    <source>
        <dbReference type="Proteomes" id="UP000290037"/>
    </source>
</evidence>
<dbReference type="SUPFAM" id="SSF82866">
    <property type="entry name" value="Multidrug efflux transporter AcrB transmembrane domain"/>
    <property type="match status" value="2"/>
</dbReference>
<feature type="transmembrane region" description="Helical" evidence="8">
    <location>
        <begin position="450"/>
        <end position="470"/>
    </location>
</feature>
<accession>A0A1M5ZSL0</accession>
<feature type="transmembrane region" description="Helical" evidence="8">
    <location>
        <begin position="370"/>
        <end position="390"/>
    </location>
</feature>
<feature type="transmembrane region" description="Helical" evidence="8">
    <location>
        <begin position="887"/>
        <end position="906"/>
    </location>
</feature>
<dbReference type="Gene3D" id="1.20.1600.10">
    <property type="entry name" value="Outer membrane efflux proteins (OEP)"/>
    <property type="match status" value="1"/>
</dbReference>
<gene>
    <name evidence="9" type="ORF">DSM01_3353</name>
    <name evidence="10" type="ORF">SAMN04487999_3446</name>
</gene>
<feature type="transmembrane region" description="Helical" evidence="8">
    <location>
        <begin position="1061"/>
        <end position="1079"/>
    </location>
</feature>
<dbReference type="EMBL" id="FQXT01000010">
    <property type="protein sequence ID" value="SHI27148.1"/>
    <property type="molecule type" value="Genomic_DNA"/>
</dbReference>
<dbReference type="SUPFAM" id="SSF56954">
    <property type="entry name" value="Outer membrane efflux proteins (OEP)"/>
    <property type="match status" value="1"/>
</dbReference>
<feature type="transmembrane region" description="Helical" evidence="8">
    <location>
        <begin position="986"/>
        <end position="1005"/>
    </location>
</feature>
<dbReference type="PANTHER" id="PTHR32063:SF24">
    <property type="entry name" value="CATION EFFLUX SYSTEM (ACRB_ACRD_ACRF FAMILY)"/>
    <property type="match status" value="1"/>
</dbReference>
<feature type="transmembrane region" description="Helical" evidence="8">
    <location>
        <begin position="1017"/>
        <end position="1040"/>
    </location>
</feature>
<name>A0A1M5ZSL0_9FLAO</name>
<sequence>MINKIIAFSIRNKLIVGLFILFLIGVGLYSMSTINLGAQPDITNNQVQIITQSPNLATEDIEQFVTYPVELAMANLPGVNEIRSVSRFGLSVVTIVFKEDMGTYLPRQLVGEKLNEVKSEIPEQFGSPEMGPITTGLGEIYQYTLKAEEGYEDKYSPTELRTIQDWIVKRQLALTEGVVEVNAFGGKIKQYEIAIDPAKLNAMNVTMTEVFDALQENNVNTGGAYIEKNKMANFIRGEGLVRSLDDVRQIVIKNENGLPILVKDVAEKVHFGNQVRYGAFTQDGHEAVGGMVLMLRGDNPNSVVNTVRDRIREVQKSLPQGLKIVPFLDRSALIGRTTATIEKNLIEGALIVIFVLVLLLGSFRGGLVTASLIPLSLLFAFILMKALGVWANLMSLGAIDFGIIVDGAVIIVEGTVHEIEKRIKAGKQQFDQPQMDEVVYDASSTVMNSAFFGQVIILIVFTPILFLTGIEGKMFRPMAFTFGFAVLGAIILCLTYVPVITSLMMRPAIKNRNWFHNVEDKISGFSNGMMNRINKGYRPIVLKSLNHRIIVLVIAVILLLGAGFTFSKMGGEFIPSIDEGDIAMQALLRPGSSLSESIETSKKIENIVLDNFPEVETMVARIGVADIPTDPMPMDIADTYIILEKNKDHWTSADTKEELIKKIKEKLSIVPGVNFVFSQPVELRFNELLTGVREDVAIKLYGEDLDVLSQKAAKMAAIIKTVPGAGDVNLEATSGLPQMTVRFSRRKVAQYGLNIQKLNQYVSTAFAGGTAGVIFEGEKRFDMVVRLDEKHRKDIDNLKNLLIDLPGGNQIPIKEVADISYQPGPMQISRDNTSRRIYVGVNVRGRDVESMVNDIQTKMDAQLDLPPGYHIEYGGAFENLQRAKDRLTIVVPIALALIFLLLYFALGSFSQSIMIYMAVPLAAIGGIFAIAVRGMPFSISAGVGFIVLFGVAVLNGLVLISRLNSLKKEGVMDIQERILIGTQERIRPIFLTALAAIMGFFPMALSHGAGASVQRPLATVVIGGLITATLLTLIVVPVLYSFVEKSGNKNYGKPGKAAINPGLIAIILGLGSMGIPASASAQTQDRPQQSAPEQDILKVAQGFYTISLRDAVEKAQANYPKMKAAQLEIENQEVRKKTVWDLGTTQIFTGGEELPDSRNGDEGIYTIVGVQQQNIDVFSIGAKNKLQNEKIELSETALDLTSLQIEREVSKAWGDAYTSKRKYQLYVELDSIFRDFEQAARLRYETEASSKLEYLAATNQARQVSLQKMQAYRDYLGNLQKLNLWLVSDTPYTVADTSVDEMNTPILQRKDSIKSHPMLDYYEHQIGVAYAKRNLSTKAFFPKFNAQYGRQKIAGQKGFFSFQVGISIPLFFGPDLGYAQSAKIQTQIAQQNFKAKKLQFNSKYQDLQQEYLKWQESWKYYEQEALLLAKEQRDGAVFAYKEGGISYTSFLQTVRDAIGIQSKSWDALNNYLRSKYELEFFLNSAKQ</sequence>
<dbReference type="SUPFAM" id="SSF82714">
    <property type="entry name" value="Multidrug efflux transporter AcrB TolC docking domain, DN and DC subdomains"/>
    <property type="match status" value="2"/>
</dbReference>
<reference evidence="11" key="1">
    <citation type="submission" date="2016-11" db="EMBL/GenBank/DDBJ databases">
        <authorList>
            <person name="Varghese N."/>
            <person name="Submissions S."/>
        </authorList>
    </citation>
    <scope>NUCLEOTIDE SEQUENCE [LARGE SCALE GENOMIC DNA]</scope>
    <source>
        <strain evidence="11">DSM 19859</strain>
    </source>
</reference>
<dbReference type="RefSeq" id="WP_072985217.1">
    <property type="nucleotide sequence ID" value="NZ_FQXT01000010.1"/>
</dbReference>
<dbReference type="OrthoDB" id="9758757at2"/>
<evidence type="ECO:0000256" key="3">
    <source>
        <dbReference type="ARBA" id="ARBA00022448"/>
    </source>
</evidence>
<dbReference type="Gene3D" id="3.30.70.1430">
    <property type="entry name" value="Multidrug efflux transporter AcrB pore domain"/>
    <property type="match status" value="2"/>
</dbReference>
<feature type="transmembrane region" description="Helical" evidence="8">
    <location>
        <begin position="482"/>
        <end position="505"/>
    </location>
</feature>
<feature type="transmembrane region" description="Helical" evidence="8">
    <location>
        <begin position="545"/>
        <end position="566"/>
    </location>
</feature>
<dbReference type="NCBIfam" id="TIGR00914">
    <property type="entry name" value="2A0601"/>
    <property type="match status" value="1"/>
</dbReference>
<reference evidence="10" key="2">
    <citation type="submission" date="2016-11" db="EMBL/GenBank/DDBJ databases">
        <authorList>
            <person name="Jaros S."/>
            <person name="Januszkiewicz K."/>
            <person name="Wedrychowicz H."/>
        </authorList>
    </citation>
    <scope>NUCLEOTIDE SEQUENCE [LARGE SCALE GENOMIC DNA]</scope>
    <source>
        <strain evidence="10">DSM 19859</strain>
    </source>
</reference>
<evidence type="ECO:0000313" key="10">
    <source>
        <dbReference type="EMBL" id="SHI27148.1"/>
    </source>
</evidence>
<keyword evidence="5 8" id="KW-0812">Transmembrane</keyword>
<keyword evidence="4" id="KW-1003">Cell membrane</keyword>
<dbReference type="PRINTS" id="PR00702">
    <property type="entry name" value="ACRIFLAVINRP"/>
</dbReference>